<comment type="caution">
    <text evidence="1">The sequence shown here is derived from an EMBL/GenBank/DDBJ whole genome shotgun (WGS) entry which is preliminary data.</text>
</comment>
<dbReference type="EMBL" id="QAOQ01000001">
    <property type="protein sequence ID" value="PTR00819.1"/>
    <property type="molecule type" value="Genomic_DNA"/>
</dbReference>
<accession>A0A2T5JEI4</accession>
<dbReference type="OrthoDB" id="7173027at2"/>
<evidence type="ECO:0000313" key="1">
    <source>
        <dbReference type="EMBL" id="PTR00819.1"/>
    </source>
</evidence>
<gene>
    <name evidence="1" type="ORF">C8P68_10146</name>
</gene>
<evidence type="ECO:0000313" key="2">
    <source>
        <dbReference type="Proteomes" id="UP000244168"/>
    </source>
</evidence>
<organism evidence="1 2">
    <name type="scientific">Mucilaginibacter yixingensis</name>
    <dbReference type="NCBI Taxonomy" id="1295612"/>
    <lineage>
        <taxon>Bacteria</taxon>
        <taxon>Pseudomonadati</taxon>
        <taxon>Bacteroidota</taxon>
        <taxon>Sphingobacteriia</taxon>
        <taxon>Sphingobacteriales</taxon>
        <taxon>Sphingobacteriaceae</taxon>
        <taxon>Mucilaginibacter</taxon>
    </lineage>
</organism>
<dbReference type="Proteomes" id="UP000244168">
    <property type="component" value="Unassembled WGS sequence"/>
</dbReference>
<reference evidence="1 2" key="1">
    <citation type="submission" date="2018-04" db="EMBL/GenBank/DDBJ databases">
        <title>Genomic Encyclopedia of Archaeal and Bacterial Type Strains, Phase II (KMG-II): from individual species to whole genera.</title>
        <authorList>
            <person name="Goeker M."/>
        </authorList>
    </citation>
    <scope>NUCLEOTIDE SEQUENCE [LARGE SCALE GENOMIC DNA]</scope>
    <source>
        <strain evidence="1 2">DSM 26809</strain>
    </source>
</reference>
<sequence length="182" mass="21306">MTDILKLHQENKDLVKLIRKIDNNIEGSNGYILGFSDDLILIQNVIDFDIDGYSVFPTNQIDKIRFNRSDKYFNKMMQWEKLSDTININYQIRLNNWRAAFSSLKENNLKVIVECESSALDTFTIGSITKVGTTYVYVKHFDATGLIDEEETSIDYASISKVTFDSRYINIFSKYLRRRKKR</sequence>
<keyword evidence="2" id="KW-1185">Reference proteome</keyword>
<name>A0A2T5JEI4_9SPHI</name>
<protein>
    <submittedName>
        <fullName evidence="1">Uncharacterized protein</fullName>
    </submittedName>
</protein>
<dbReference type="RefSeq" id="WP_107826265.1">
    <property type="nucleotide sequence ID" value="NZ_CP160205.1"/>
</dbReference>
<dbReference type="AlphaFoldDB" id="A0A2T5JEI4"/>
<proteinExistence type="predicted"/>